<feature type="signal peptide" evidence="1">
    <location>
        <begin position="1"/>
        <end position="32"/>
    </location>
</feature>
<protein>
    <recommendedName>
        <fullName evidence="2">von Hippel-Lindau disease tumour suppressor beta domain-containing protein</fullName>
    </recommendedName>
</protein>
<dbReference type="AlphaFoldDB" id="A0A248JPQ1"/>
<gene>
    <name evidence="3" type="ORF">Y958_06440</name>
</gene>
<accession>A0A248JPQ1</accession>
<evidence type="ECO:0000313" key="4">
    <source>
        <dbReference type="Proteomes" id="UP000197153"/>
    </source>
</evidence>
<dbReference type="Pfam" id="PF01847">
    <property type="entry name" value="VHL"/>
    <property type="match status" value="1"/>
</dbReference>
<keyword evidence="4" id="KW-1185">Reference proteome</keyword>
<feature type="domain" description="von Hippel-Lindau disease tumour suppressor beta" evidence="2">
    <location>
        <begin position="45"/>
        <end position="96"/>
    </location>
</feature>
<dbReference type="Proteomes" id="UP000197153">
    <property type="component" value="Chromosome 1"/>
</dbReference>
<organism evidence="3 4">
    <name type="scientific">Nitrospirillum viridazoti CBAmc</name>
    <dbReference type="NCBI Taxonomy" id="1441467"/>
    <lineage>
        <taxon>Bacteria</taxon>
        <taxon>Pseudomonadati</taxon>
        <taxon>Pseudomonadota</taxon>
        <taxon>Alphaproteobacteria</taxon>
        <taxon>Rhodospirillales</taxon>
        <taxon>Azospirillaceae</taxon>
        <taxon>Nitrospirillum</taxon>
        <taxon>Nitrospirillum viridazoti</taxon>
    </lineage>
</organism>
<dbReference type="InterPro" id="IPR024053">
    <property type="entry name" value="VHL_beta_dom"/>
</dbReference>
<feature type="chain" id="PRO_5012264383" description="von Hippel-Lindau disease tumour suppressor beta domain-containing protein" evidence="1">
    <location>
        <begin position="33"/>
        <end position="139"/>
    </location>
</feature>
<dbReference type="Gene3D" id="2.60.40.780">
    <property type="entry name" value="von Hippel-Lindau disease tumour suppressor, beta domain"/>
    <property type="match status" value="1"/>
</dbReference>
<evidence type="ECO:0000256" key="1">
    <source>
        <dbReference type="SAM" id="SignalP"/>
    </source>
</evidence>
<evidence type="ECO:0000259" key="2">
    <source>
        <dbReference type="Pfam" id="PF01847"/>
    </source>
</evidence>
<evidence type="ECO:0000313" key="3">
    <source>
        <dbReference type="EMBL" id="ASG20490.1"/>
    </source>
</evidence>
<proteinExistence type="predicted"/>
<dbReference type="InterPro" id="IPR037140">
    <property type="entry name" value="VHL_beta_dom_sf"/>
</dbReference>
<keyword evidence="1" id="KW-0732">Signal</keyword>
<name>A0A248JPQ1_9PROT</name>
<dbReference type="KEGG" id="nao:Y958_06440"/>
<dbReference type="SUPFAM" id="SSF49468">
    <property type="entry name" value="VHL"/>
    <property type="match status" value="1"/>
</dbReference>
<dbReference type="EMBL" id="CP022110">
    <property type="protein sequence ID" value="ASG20490.1"/>
    <property type="molecule type" value="Genomic_DNA"/>
</dbReference>
<sequence length="139" mass="15437">MKYQVLRRSIMRKFAFFCALAFPLLSASYASAQQCDNQQEPSPQTRVKSGLSLQNTTNSQINVLWAGFDGVLTHYTTLQPKQTADFVTYVGHIWYLEAFTPSGAVCLGPIRPVQASACKMKISLQGGDFAYEQQGCQVE</sequence>
<dbReference type="InterPro" id="IPR036208">
    <property type="entry name" value="VHL_sf"/>
</dbReference>
<reference evidence="3" key="1">
    <citation type="submission" date="2017-06" db="EMBL/GenBank/DDBJ databases">
        <title>Complete genome sequence of Nitrospirillum amazonense strain CBAmC, an endophytic nitrogen-fixing and plant growth-promoting bacterium, isolated from sugarcane.</title>
        <authorList>
            <person name="Schwab S."/>
            <person name="dos Santos Teixeira K.R."/>
            <person name="Simoes Araujo J.L."/>
            <person name="Soares Vidal M."/>
            <person name="Borges de Freitas H.R."/>
            <person name="Rivello Crivelaro A.L."/>
            <person name="Bueno de Camargo Nunes A."/>
            <person name="dos Santos C.M."/>
            <person name="Palmeira da Silva Rosa D."/>
            <person name="da Silva Padilha D."/>
            <person name="da Silva E."/>
            <person name="Araujo Terra L."/>
            <person name="Soares Mendes V."/>
            <person name="Farinelli L."/>
            <person name="Magalhaes Cruz L."/>
            <person name="Baldani J.I."/>
        </authorList>
    </citation>
    <scope>NUCLEOTIDE SEQUENCE [LARGE SCALE GENOMIC DNA]</scope>
    <source>
        <strain evidence="3">CBAmC</strain>
    </source>
</reference>